<name>A0ABQ4PVS7_9PROT</name>
<comment type="subcellular location">
    <subcellularLocation>
        <location evidence="1">Membrane</location>
        <topology evidence="1">Single-pass membrane protein</topology>
    </subcellularLocation>
</comment>
<feature type="signal peptide" evidence="6">
    <location>
        <begin position="1"/>
        <end position="20"/>
    </location>
</feature>
<accession>A0ABQ4PVS7</accession>
<reference evidence="8" key="1">
    <citation type="submission" date="2021-05" db="EMBL/GenBank/DDBJ databases">
        <authorList>
            <person name="Tanabe Y."/>
        </authorList>
    </citation>
    <scope>NUCLEOTIDE SEQUENCE</scope>
    <source>
        <strain evidence="8">BOTRYCO-1</strain>
    </source>
</reference>
<evidence type="ECO:0000259" key="7">
    <source>
        <dbReference type="SMART" id="SM00244"/>
    </source>
</evidence>
<keyword evidence="6" id="KW-0732">Signal</keyword>
<dbReference type="EMBL" id="BPFZ01000006">
    <property type="protein sequence ID" value="GIU67040.1"/>
    <property type="molecule type" value="Genomic_DNA"/>
</dbReference>
<dbReference type="InterPro" id="IPR036013">
    <property type="entry name" value="Band_7/SPFH_dom_sf"/>
</dbReference>
<evidence type="ECO:0000256" key="4">
    <source>
        <dbReference type="ARBA" id="ARBA00022989"/>
    </source>
</evidence>
<dbReference type="Proteomes" id="UP001161064">
    <property type="component" value="Unassembled WGS sequence"/>
</dbReference>
<dbReference type="RefSeq" id="WP_284359766.1">
    <property type="nucleotide sequence ID" value="NZ_BPFZ01000006.1"/>
</dbReference>
<dbReference type="PIRSF" id="PIRSF005651">
    <property type="entry name" value="HflC"/>
    <property type="match status" value="1"/>
</dbReference>
<evidence type="ECO:0000256" key="2">
    <source>
        <dbReference type="ARBA" id="ARBA00007862"/>
    </source>
</evidence>
<evidence type="ECO:0000256" key="3">
    <source>
        <dbReference type="ARBA" id="ARBA00022692"/>
    </source>
</evidence>
<dbReference type="SUPFAM" id="SSF117892">
    <property type="entry name" value="Band 7/SPFH domain"/>
    <property type="match status" value="1"/>
</dbReference>
<dbReference type="PANTHER" id="PTHR42911">
    <property type="entry name" value="MODULATOR OF FTSH PROTEASE HFLC"/>
    <property type="match status" value="1"/>
</dbReference>
<evidence type="ECO:0000256" key="1">
    <source>
        <dbReference type="ARBA" id="ARBA00004167"/>
    </source>
</evidence>
<reference evidence="8" key="2">
    <citation type="journal article" date="2023" name="ISME Commun">
        <title>Characterization of a bloom-associated alphaproteobacterial lineage, 'Candidatus Phycosocius': insights into freshwater algal-bacterial interactions.</title>
        <authorList>
            <person name="Tanabe Y."/>
            <person name="Yamaguchi H."/>
            <person name="Yoshida M."/>
            <person name="Kai A."/>
            <person name="Okazaki Y."/>
        </authorList>
    </citation>
    <scope>NUCLEOTIDE SEQUENCE</scope>
    <source>
        <strain evidence="8">BOTRYCO-1</strain>
    </source>
</reference>
<gene>
    <name evidence="8" type="ORF">PsB1_1194</name>
</gene>
<keyword evidence="5" id="KW-0472">Membrane</keyword>
<evidence type="ECO:0000256" key="6">
    <source>
        <dbReference type="SAM" id="SignalP"/>
    </source>
</evidence>
<comment type="caution">
    <text evidence="8">The sequence shown here is derived from an EMBL/GenBank/DDBJ whole genome shotgun (WGS) entry which is preliminary data.</text>
</comment>
<organism evidence="8 9">
    <name type="scientific">Candidatus Phycosocius spiralis</name>
    <dbReference type="NCBI Taxonomy" id="2815099"/>
    <lineage>
        <taxon>Bacteria</taxon>
        <taxon>Pseudomonadati</taxon>
        <taxon>Pseudomonadota</taxon>
        <taxon>Alphaproteobacteria</taxon>
        <taxon>Caulobacterales</taxon>
        <taxon>Caulobacterales incertae sedis</taxon>
        <taxon>Candidatus Phycosocius</taxon>
    </lineage>
</organism>
<keyword evidence="9" id="KW-1185">Reference proteome</keyword>
<dbReference type="CDD" id="cd03405">
    <property type="entry name" value="SPFH_HflC"/>
    <property type="match status" value="1"/>
</dbReference>
<dbReference type="PANTHER" id="PTHR42911:SF1">
    <property type="entry name" value="MODULATOR OF FTSH PROTEASE HFLC"/>
    <property type="match status" value="1"/>
</dbReference>
<dbReference type="InterPro" id="IPR001107">
    <property type="entry name" value="Band_7"/>
</dbReference>
<dbReference type="InterPro" id="IPR010200">
    <property type="entry name" value="HflC"/>
</dbReference>
<evidence type="ECO:0000313" key="8">
    <source>
        <dbReference type="EMBL" id="GIU67040.1"/>
    </source>
</evidence>
<dbReference type="Pfam" id="PF01145">
    <property type="entry name" value="Band_7"/>
    <property type="match status" value="1"/>
</dbReference>
<evidence type="ECO:0000256" key="5">
    <source>
        <dbReference type="ARBA" id="ARBA00023136"/>
    </source>
</evidence>
<feature type="chain" id="PRO_5045512157" evidence="6">
    <location>
        <begin position="21"/>
        <end position="275"/>
    </location>
</feature>
<keyword evidence="4" id="KW-1133">Transmembrane helix</keyword>
<keyword evidence="3" id="KW-0812">Transmembrane</keyword>
<sequence length="275" mass="30727">MSSRSLTVFGGMAITALIMANASFFTVSETQQAITFQFGEPQNFFNTDGTDPGLKVMIPFVQQREIYDRRILDLAPSGKSEVVTADQERLEVDSFARWRIINPLRFYQAVRTEDRARDRLTGLLEASLRRVLGSAQSTDIISGRRSALMASIRSEMNREARTFGIEVVDVKIRAADLPPANQERVFERMRSERQQAAASVRAAGDRQAQEIRGGADRERAKIIADSYNQDPGFAAFYRSMQAYERALPTGTTIVTSPDSDFFRFFKNRSGTPGGG</sequence>
<comment type="similarity">
    <text evidence="2">Belongs to the band 7/mec-2 family. HflC subfamily.</text>
</comment>
<protein>
    <submittedName>
        <fullName evidence="8">Protein HflC</fullName>
    </submittedName>
</protein>
<dbReference type="Gene3D" id="3.30.479.30">
    <property type="entry name" value="Band 7 domain"/>
    <property type="match status" value="1"/>
</dbReference>
<evidence type="ECO:0000313" key="9">
    <source>
        <dbReference type="Proteomes" id="UP001161064"/>
    </source>
</evidence>
<dbReference type="SMART" id="SM00244">
    <property type="entry name" value="PHB"/>
    <property type="match status" value="1"/>
</dbReference>
<proteinExistence type="inferred from homology"/>
<feature type="domain" description="Band 7" evidence="7">
    <location>
        <begin position="22"/>
        <end position="189"/>
    </location>
</feature>